<dbReference type="GO" id="GO:0042171">
    <property type="term" value="F:lysophosphatidic acid acyltransferase activity"/>
    <property type="evidence" value="ECO:0007669"/>
    <property type="project" value="TreeGrafter"/>
</dbReference>
<organism evidence="2 3">
    <name type="scientific">Mycena albidolilacea</name>
    <dbReference type="NCBI Taxonomy" id="1033008"/>
    <lineage>
        <taxon>Eukaryota</taxon>
        <taxon>Fungi</taxon>
        <taxon>Dikarya</taxon>
        <taxon>Basidiomycota</taxon>
        <taxon>Agaricomycotina</taxon>
        <taxon>Agaricomycetes</taxon>
        <taxon>Agaricomycetidae</taxon>
        <taxon>Agaricales</taxon>
        <taxon>Marasmiineae</taxon>
        <taxon>Mycenaceae</taxon>
        <taxon>Mycena</taxon>
    </lineage>
</organism>
<feature type="domain" description="AB hydrolase-1" evidence="1">
    <location>
        <begin position="30"/>
        <end position="270"/>
    </location>
</feature>
<keyword evidence="3" id="KW-1185">Reference proteome</keyword>
<dbReference type="SUPFAM" id="SSF53474">
    <property type="entry name" value="alpha/beta-Hydrolases"/>
    <property type="match status" value="1"/>
</dbReference>
<evidence type="ECO:0000313" key="3">
    <source>
        <dbReference type="Proteomes" id="UP001218218"/>
    </source>
</evidence>
<protein>
    <submittedName>
        <fullName evidence="2">Alpha/Beta hydrolase protein</fullName>
    </submittedName>
</protein>
<dbReference type="GO" id="GO:0006654">
    <property type="term" value="P:phosphatidic acid biosynthetic process"/>
    <property type="evidence" value="ECO:0007669"/>
    <property type="project" value="TreeGrafter"/>
</dbReference>
<sequence length="283" mass="31119">MATTRQIFVASKDGTQICVDAKGDPSKPCIVFVHGMSTGMGCFDEIFADPVWVAQVFLVRYDIRGHGMSPVDTEDSSKWESSRFVEDFDAVIQHFGVTRPFFAGWSYGCSIPVDILTLHDPTYLSGLILMGPLPFVAFHDAVRPAALDAVPGITNYTDVALFKSATTTWIDSITVKPMSYSTRLTILGAVLLQPGKAFNVAFARPQDAETLPRVAATGNLPLLLVLGKHDRVVYSPKVREYYENTLQWVGLEVADIDGGHAMWLDSLDQVRESVLGFVARQIN</sequence>
<comment type="caution">
    <text evidence="2">The sequence shown here is derived from an EMBL/GenBank/DDBJ whole genome shotgun (WGS) entry which is preliminary data.</text>
</comment>
<dbReference type="EMBL" id="JARIHO010000006">
    <property type="protein sequence ID" value="KAJ7359616.1"/>
    <property type="molecule type" value="Genomic_DNA"/>
</dbReference>
<dbReference type="GO" id="GO:0055088">
    <property type="term" value="P:lipid homeostasis"/>
    <property type="evidence" value="ECO:0007669"/>
    <property type="project" value="TreeGrafter"/>
</dbReference>
<dbReference type="InterPro" id="IPR000073">
    <property type="entry name" value="AB_hydrolase_1"/>
</dbReference>
<evidence type="ECO:0000259" key="1">
    <source>
        <dbReference type="Pfam" id="PF12697"/>
    </source>
</evidence>
<dbReference type="Pfam" id="PF12697">
    <property type="entry name" value="Abhydrolase_6"/>
    <property type="match status" value="1"/>
</dbReference>
<keyword evidence="2" id="KW-0378">Hydrolase</keyword>
<gene>
    <name evidence="2" type="ORF">DFH08DRAFT_686424</name>
</gene>
<dbReference type="Gene3D" id="3.40.50.1820">
    <property type="entry name" value="alpha/beta hydrolase"/>
    <property type="match status" value="1"/>
</dbReference>
<dbReference type="AlphaFoldDB" id="A0AAD7AIJ9"/>
<dbReference type="Proteomes" id="UP001218218">
    <property type="component" value="Unassembled WGS sequence"/>
</dbReference>
<dbReference type="InterPro" id="IPR029058">
    <property type="entry name" value="AB_hydrolase_fold"/>
</dbReference>
<proteinExistence type="predicted"/>
<evidence type="ECO:0000313" key="2">
    <source>
        <dbReference type="EMBL" id="KAJ7359616.1"/>
    </source>
</evidence>
<accession>A0AAD7AIJ9</accession>
<dbReference type="PANTHER" id="PTHR42886:SF42">
    <property type="entry name" value="ALPHA_BETA-HYDROLASES SUPERFAMILY PROTEIN"/>
    <property type="match status" value="1"/>
</dbReference>
<dbReference type="PANTHER" id="PTHR42886">
    <property type="entry name" value="RE40534P-RELATED"/>
    <property type="match status" value="1"/>
</dbReference>
<reference evidence="2" key="1">
    <citation type="submission" date="2023-03" db="EMBL/GenBank/DDBJ databases">
        <title>Massive genome expansion in bonnet fungi (Mycena s.s.) driven by repeated elements and novel gene families across ecological guilds.</title>
        <authorList>
            <consortium name="Lawrence Berkeley National Laboratory"/>
            <person name="Harder C.B."/>
            <person name="Miyauchi S."/>
            <person name="Viragh M."/>
            <person name="Kuo A."/>
            <person name="Thoen E."/>
            <person name="Andreopoulos B."/>
            <person name="Lu D."/>
            <person name="Skrede I."/>
            <person name="Drula E."/>
            <person name="Henrissat B."/>
            <person name="Morin E."/>
            <person name="Kohler A."/>
            <person name="Barry K."/>
            <person name="LaButti K."/>
            <person name="Morin E."/>
            <person name="Salamov A."/>
            <person name="Lipzen A."/>
            <person name="Mereny Z."/>
            <person name="Hegedus B."/>
            <person name="Baldrian P."/>
            <person name="Stursova M."/>
            <person name="Weitz H."/>
            <person name="Taylor A."/>
            <person name="Grigoriev I.V."/>
            <person name="Nagy L.G."/>
            <person name="Martin F."/>
            <person name="Kauserud H."/>
        </authorList>
    </citation>
    <scope>NUCLEOTIDE SEQUENCE</scope>
    <source>
        <strain evidence="2">CBHHK002</strain>
    </source>
</reference>
<name>A0AAD7AIJ9_9AGAR</name>
<dbReference type="GO" id="GO:0052689">
    <property type="term" value="F:carboxylic ester hydrolase activity"/>
    <property type="evidence" value="ECO:0007669"/>
    <property type="project" value="TreeGrafter"/>
</dbReference>